<name>A0ABQ1UZ55_9NOCA</name>
<dbReference type="EMBL" id="BMCS01000001">
    <property type="protein sequence ID" value="GGF29944.1"/>
    <property type="molecule type" value="Genomic_DNA"/>
</dbReference>
<organism evidence="9 10">
    <name type="scientific">Williamsia phyllosphaerae</name>
    <dbReference type="NCBI Taxonomy" id="885042"/>
    <lineage>
        <taxon>Bacteria</taxon>
        <taxon>Bacillati</taxon>
        <taxon>Actinomycetota</taxon>
        <taxon>Actinomycetes</taxon>
        <taxon>Mycobacteriales</taxon>
        <taxon>Nocardiaceae</taxon>
        <taxon>Williamsia</taxon>
    </lineage>
</organism>
<evidence type="ECO:0000259" key="8">
    <source>
        <dbReference type="SMART" id="SM00829"/>
    </source>
</evidence>
<dbReference type="Gene3D" id="3.40.50.720">
    <property type="entry name" value="NAD(P)-binding Rossmann-like Domain"/>
    <property type="match status" value="1"/>
</dbReference>
<evidence type="ECO:0000256" key="6">
    <source>
        <dbReference type="ARBA" id="ARBA00048262"/>
    </source>
</evidence>
<evidence type="ECO:0000256" key="1">
    <source>
        <dbReference type="ARBA" id="ARBA00001947"/>
    </source>
</evidence>
<keyword evidence="10" id="KW-1185">Reference proteome</keyword>
<sequence length="371" mass="39699">MHLCPGALNRALRKARKDTISVPTVNAVIATSATDPLTISTIERRELGPKDVRIDIKFAGICHSDIHTARNEWKGTKYPVVPGHEIAGVVAEVGSEVTLHNVGDRVGVGCFVDSCGECAPCKNGDEQYCEKGVVQTYNSKTYEGEFTHGGYSQQVVVTEKFVLKIPEGIELDVAAPLLCAGITLYAPLKKWGAGPGRKVAIIGMGGLGHVGVKIAHALGAEVTVLSQTTSKEEDGKRFGADHYYATKDNKQLFTDLAGQFDLILNTVSVNLPLDDYIGLLAIDGALVELGVPENPLQVAAFALLTNRRSLSGSMVGGIALTQEMLDFCAEHEIAAEIETISADQVNEAYDRAVSSDVRYRFVIDTATLANA</sequence>
<dbReference type="InterPro" id="IPR002328">
    <property type="entry name" value="ADH_Zn_CS"/>
</dbReference>
<keyword evidence="4" id="KW-0560">Oxidoreductase</keyword>
<dbReference type="SMART" id="SM00829">
    <property type="entry name" value="PKS_ER"/>
    <property type="match status" value="1"/>
</dbReference>
<dbReference type="InterPro" id="IPR013154">
    <property type="entry name" value="ADH-like_N"/>
</dbReference>
<protein>
    <recommendedName>
        <fullName evidence="5">alcohol dehydrogenase (NADP(+))</fullName>
        <ecNumber evidence="5">1.1.1.2</ecNumber>
    </recommendedName>
</protein>
<evidence type="ECO:0000256" key="7">
    <source>
        <dbReference type="RuleBase" id="RU361277"/>
    </source>
</evidence>
<dbReference type="InterPro" id="IPR011032">
    <property type="entry name" value="GroES-like_sf"/>
</dbReference>
<dbReference type="PROSITE" id="PS00059">
    <property type="entry name" value="ADH_ZINC"/>
    <property type="match status" value="1"/>
</dbReference>
<evidence type="ECO:0000256" key="3">
    <source>
        <dbReference type="ARBA" id="ARBA00022833"/>
    </source>
</evidence>
<evidence type="ECO:0000256" key="4">
    <source>
        <dbReference type="ARBA" id="ARBA00023002"/>
    </source>
</evidence>
<dbReference type="InterPro" id="IPR020843">
    <property type="entry name" value="ER"/>
</dbReference>
<comment type="cofactor">
    <cofactor evidence="1 7">
        <name>Zn(2+)</name>
        <dbReference type="ChEBI" id="CHEBI:29105"/>
    </cofactor>
</comment>
<dbReference type="Gene3D" id="3.90.180.10">
    <property type="entry name" value="Medium-chain alcohol dehydrogenases, catalytic domain"/>
    <property type="match status" value="1"/>
</dbReference>
<dbReference type="InterPro" id="IPR047109">
    <property type="entry name" value="CAD-like"/>
</dbReference>
<dbReference type="Pfam" id="PF00107">
    <property type="entry name" value="ADH_zinc_N"/>
    <property type="match status" value="1"/>
</dbReference>
<reference evidence="10" key="1">
    <citation type="journal article" date="2019" name="Int. J. Syst. Evol. Microbiol.">
        <title>The Global Catalogue of Microorganisms (GCM) 10K type strain sequencing project: providing services to taxonomists for standard genome sequencing and annotation.</title>
        <authorList>
            <consortium name="The Broad Institute Genomics Platform"/>
            <consortium name="The Broad Institute Genome Sequencing Center for Infectious Disease"/>
            <person name="Wu L."/>
            <person name="Ma J."/>
        </authorList>
    </citation>
    <scope>NUCLEOTIDE SEQUENCE [LARGE SCALE GENOMIC DNA]</scope>
    <source>
        <strain evidence="10">CCM 7855</strain>
    </source>
</reference>
<dbReference type="PANTHER" id="PTHR42683">
    <property type="entry name" value="ALDEHYDE REDUCTASE"/>
    <property type="match status" value="1"/>
</dbReference>
<evidence type="ECO:0000256" key="2">
    <source>
        <dbReference type="ARBA" id="ARBA00022723"/>
    </source>
</evidence>
<proteinExistence type="inferred from homology"/>
<comment type="caution">
    <text evidence="9">The sequence shown here is derived from an EMBL/GenBank/DDBJ whole genome shotgun (WGS) entry which is preliminary data.</text>
</comment>
<dbReference type="InterPro" id="IPR036291">
    <property type="entry name" value="NAD(P)-bd_dom_sf"/>
</dbReference>
<evidence type="ECO:0000256" key="5">
    <source>
        <dbReference type="ARBA" id="ARBA00024074"/>
    </source>
</evidence>
<accession>A0ABQ1UZ55</accession>
<dbReference type="CDD" id="cd05283">
    <property type="entry name" value="CAD1"/>
    <property type="match status" value="1"/>
</dbReference>
<comment type="catalytic activity">
    <reaction evidence="6">
        <text>a primary alcohol + NADP(+) = an aldehyde + NADPH + H(+)</text>
        <dbReference type="Rhea" id="RHEA:15937"/>
        <dbReference type="ChEBI" id="CHEBI:15378"/>
        <dbReference type="ChEBI" id="CHEBI:15734"/>
        <dbReference type="ChEBI" id="CHEBI:17478"/>
        <dbReference type="ChEBI" id="CHEBI:57783"/>
        <dbReference type="ChEBI" id="CHEBI:58349"/>
        <dbReference type="EC" id="1.1.1.2"/>
    </reaction>
</comment>
<dbReference type="Pfam" id="PF08240">
    <property type="entry name" value="ADH_N"/>
    <property type="match status" value="1"/>
</dbReference>
<feature type="domain" description="Enoyl reductase (ER)" evidence="8">
    <location>
        <begin position="32"/>
        <end position="363"/>
    </location>
</feature>
<comment type="similarity">
    <text evidence="7">Belongs to the zinc-containing alcohol dehydrogenase family.</text>
</comment>
<keyword evidence="3 7" id="KW-0862">Zinc</keyword>
<keyword evidence="2 7" id="KW-0479">Metal-binding</keyword>
<evidence type="ECO:0000313" key="9">
    <source>
        <dbReference type="EMBL" id="GGF29944.1"/>
    </source>
</evidence>
<evidence type="ECO:0000313" key="10">
    <source>
        <dbReference type="Proteomes" id="UP000632454"/>
    </source>
</evidence>
<dbReference type="EC" id="1.1.1.2" evidence="5"/>
<dbReference type="SUPFAM" id="SSF51735">
    <property type="entry name" value="NAD(P)-binding Rossmann-fold domains"/>
    <property type="match status" value="1"/>
</dbReference>
<dbReference type="SUPFAM" id="SSF50129">
    <property type="entry name" value="GroES-like"/>
    <property type="match status" value="1"/>
</dbReference>
<dbReference type="Proteomes" id="UP000632454">
    <property type="component" value="Unassembled WGS sequence"/>
</dbReference>
<dbReference type="InterPro" id="IPR013149">
    <property type="entry name" value="ADH-like_C"/>
</dbReference>
<gene>
    <name evidence="9" type="ORF">GCM10007298_27370</name>
</gene>